<dbReference type="SMART" id="SM00382">
    <property type="entry name" value="AAA"/>
    <property type="match status" value="1"/>
</dbReference>
<name>A0A1F6GRJ5_9PROT</name>
<feature type="domain" description="Bacterial type II secretion system protein E" evidence="4">
    <location>
        <begin position="386"/>
        <end position="400"/>
    </location>
</feature>
<evidence type="ECO:0000259" key="4">
    <source>
        <dbReference type="PROSITE" id="PS00662"/>
    </source>
</evidence>
<evidence type="ECO:0000313" key="5">
    <source>
        <dbReference type="EMBL" id="OGH00689.1"/>
    </source>
</evidence>
<dbReference type="Gene3D" id="3.40.50.300">
    <property type="entry name" value="P-loop containing nucleotide triphosphate hydrolases"/>
    <property type="match status" value="1"/>
</dbReference>
<dbReference type="InterPro" id="IPR037257">
    <property type="entry name" value="T2SS_E_N_sf"/>
</dbReference>
<evidence type="ECO:0000256" key="2">
    <source>
        <dbReference type="ARBA" id="ARBA00022741"/>
    </source>
</evidence>
<sequence>MDQQLARVLASGNLGKAQEFQGLLLGAPDKGQSGKEALLKSGLVKELGYQKALAEVLGLELVERLPEAEPGLKDLFTDKVGIRFAKAHHIYPLTLENQRLTLAVVSPWPLQTYDEVAKALGAQGLTLALCPKEEILGAINKSFDKNQSSAEEAAEVLEGDSDLNYLKEWSKDETEDLLDAEDEEPIKKLMNSILFQAVKDKSSDIHIDPGFNETQVRYRIDGVLRPVTKVPKQGQVPLINRVKVMAGLDISTKNKPQDGRSMILLAGKKIDIRVSIIPTVHGEQAVLRILNQSLGIIALERLGFSHEMAATLERLVTRPHGILLVTGPTGSGKTTTLYSLLAKIDAAQKNIVTIEDPVEYRISEYGQMQVNEKTGVTFAKGLRAMLRQDPDVIMVGEMRDPDTAQTAIQASLTGHLVLSTLHTNDAPSSVIRLVDMGIEPFLVSSTLTAVVAQRLVRVLCPSCKTQVSIPKVQLEHLGFDQVQLDCYQGRLWHAEGCPACQNSGYQGRLGIYELLILDEPIRRAISKGADSSTLRQLAEASGMKEMRHDCAQKVLDGLTSLEEMMRVVSSPENEI</sequence>
<proteinExistence type="inferred from homology"/>
<dbReference type="Gene3D" id="3.30.450.90">
    <property type="match status" value="1"/>
</dbReference>
<dbReference type="Gene3D" id="3.30.300.160">
    <property type="entry name" value="Type II secretion system, protein E, N-terminal domain"/>
    <property type="match status" value="1"/>
</dbReference>
<evidence type="ECO:0000313" key="6">
    <source>
        <dbReference type="Proteomes" id="UP000177583"/>
    </source>
</evidence>
<dbReference type="GO" id="GO:0016887">
    <property type="term" value="F:ATP hydrolysis activity"/>
    <property type="evidence" value="ECO:0007669"/>
    <property type="project" value="TreeGrafter"/>
</dbReference>
<dbReference type="SUPFAM" id="SSF52540">
    <property type="entry name" value="P-loop containing nucleoside triphosphate hydrolases"/>
    <property type="match status" value="1"/>
</dbReference>
<evidence type="ECO:0000256" key="3">
    <source>
        <dbReference type="ARBA" id="ARBA00022840"/>
    </source>
</evidence>
<dbReference type="Pfam" id="PF00437">
    <property type="entry name" value="T2SSE"/>
    <property type="match status" value="1"/>
</dbReference>
<keyword evidence="3" id="KW-0067">ATP-binding</keyword>
<dbReference type="PANTHER" id="PTHR30258">
    <property type="entry name" value="TYPE II SECRETION SYSTEM PROTEIN GSPE-RELATED"/>
    <property type="match status" value="1"/>
</dbReference>
<dbReference type="InterPro" id="IPR007831">
    <property type="entry name" value="T2SS_GspE_N"/>
</dbReference>
<dbReference type="FunFam" id="3.40.50.300:FF:000398">
    <property type="entry name" value="Type IV pilus assembly ATPase PilB"/>
    <property type="match status" value="1"/>
</dbReference>
<dbReference type="GO" id="GO:0005524">
    <property type="term" value="F:ATP binding"/>
    <property type="evidence" value="ECO:0007669"/>
    <property type="project" value="UniProtKB-KW"/>
</dbReference>
<dbReference type="PROSITE" id="PS00662">
    <property type="entry name" value="T2SP_E"/>
    <property type="match status" value="1"/>
</dbReference>
<dbReference type="AlphaFoldDB" id="A0A1F6GRJ5"/>
<dbReference type="EMBL" id="MFNF01000043">
    <property type="protein sequence ID" value="OGH00689.1"/>
    <property type="molecule type" value="Genomic_DNA"/>
</dbReference>
<dbReference type="InterPro" id="IPR003593">
    <property type="entry name" value="AAA+_ATPase"/>
</dbReference>
<gene>
    <name evidence="5" type="ORF">A2557_03375</name>
</gene>
<dbReference type="SUPFAM" id="SSF160246">
    <property type="entry name" value="EspE N-terminal domain-like"/>
    <property type="match status" value="1"/>
</dbReference>
<comment type="similarity">
    <text evidence="1">Belongs to the GSP E family.</text>
</comment>
<protein>
    <recommendedName>
        <fullName evidence="4">Bacterial type II secretion system protein E domain-containing protein</fullName>
    </recommendedName>
</protein>
<comment type="caution">
    <text evidence="5">The sequence shown here is derived from an EMBL/GenBank/DDBJ whole genome shotgun (WGS) entry which is preliminary data.</text>
</comment>
<evidence type="ECO:0000256" key="1">
    <source>
        <dbReference type="ARBA" id="ARBA00006611"/>
    </source>
</evidence>
<reference evidence="5 6" key="1">
    <citation type="journal article" date="2016" name="Nat. Commun.">
        <title>Thousands of microbial genomes shed light on interconnected biogeochemical processes in an aquifer system.</title>
        <authorList>
            <person name="Anantharaman K."/>
            <person name="Brown C.T."/>
            <person name="Hug L.A."/>
            <person name="Sharon I."/>
            <person name="Castelle C.J."/>
            <person name="Probst A.J."/>
            <person name="Thomas B.C."/>
            <person name="Singh A."/>
            <person name="Wilkins M.J."/>
            <person name="Karaoz U."/>
            <person name="Brodie E.L."/>
            <person name="Williams K.H."/>
            <person name="Hubbard S.S."/>
            <person name="Banfield J.F."/>
        </authorList>
    </citation>
    <scope>NUCLEOTIDE SEQUENCE [LARGE SCALE GENOMIC DNA]</scope>
</reference>
<accession>A0A1F6GRJ5</accession>
<organism evidence="5 6">
    <name type="scientific">Candidatus Lambdaproteobacteria bacterium RIFOXYD2_FULL_56_26</name>
    <dbReference type="NCBI Taxonomy" id="1817773"/>
    <lineage>
        <taxon>Bacteria</taxon>
        <taxon>Pseudomonadati</taxon>
        <taxon>Pseudomonadota</taxon>
        <taxon>Candidatus Lambdaproteobacteria</taxon>
    </lineage>
</organism>
<dbReference type="InterPro" id="IPR001482">
    <property type="entry name" value="T2SS/T4SS_dom"/>
</dbReference>
<dbReference type="Pfam" id="PF05157">
    <property type="entry name" value="MshEN"/>
    <property type="match status" value="1"/>
</dbReference>
<keyword evidence="2" id="KW-0547">Nucleotide-binding</keyword>
<dbReference type="PANTHER" id="PTHR30258:SF2">
    <property type="entry name" value="COMG OPERON PROTEIN 1"/>
    <property type="match status" value="1"/>
</dbReference>
<dbReference type="InterPro" id="IPR027417">
    <property type="entry name" value="P-loop_NTPase"/>
</dbReference>
<dbReference type="CDD" id="cd01129">
    <property type="entry name" value="PulE-GspE-like"/>
    <property type="match status" value="1"/>
</dbReference>
<dbReference type="GO" id="GO:0005886">
    <property type="term" value="C:plasma membrane"/>
    <property type="evidence" value="ECO:0007669"/>
    <property type="project" value="TreeGrafter"/>
</dbReference>
<dbReference type="Proteomes" id="UP000177583">
    <property type="component" value="Unassembled WGS sequence"/>
</dbReference>